<comment type="subcellular location">
    <subcellularLocation>
        <location evidence="1">Nucleus</location>
    </subcellularLocation>
    <subcellularLocation>
        <location evidence="1">Chromosome</location>
        <location evidence="1">Telomere</location>
    </subcellularLocation>
</comment>
<dbReference type="GO" id="GO:0000781">
    <property type="term" value="C:chromosome, telomeric region"/>
    <property type="evidence" value="ECO:0007669"/>
    <property type="project" value="UniProtKB-SubCell"/>
</dbReference>
<sequence>MKERLIPTYLAAPEESGQMDFPFIGEMVKNHRKCPYLTLLRQICPCSQDLARNQMKRKKKKQTCPATSENVPVKDVFLFVRRVFLKGARISSLLCAAYFGYMDKTACAEFLGPHNFLIRMTDDMLFVTPHKETAKMFLQLMLDGVPAMKCISNFSKCLINFSYCHSILGEVPSICDDEPVKYCGICINPKTLEISVDYSNFKGKDRVPVSWELIHNSGAVLQKKILNSVNPQSFSILFDTDINSQQQINYNILCKFAVCSVKFHYLVMKLPAKQRALNNPSFFTRVVQSLPDHFYMLVTKALKKVSKDFKKDLSLPVSKATLRSLCNLTFLYKLQRHHAAYAFVIDNLLRVEKRKRLNSELRKKLSVVFDSINLKY</sequence>
<dbReference type="EMBL" id="JAWDGP010005301">
    <property type="protein sequence ID" value="KAK3758046.1"/>
    <property type="molecule type" value="Genomic_DNA"/>
</dbReference>
<keyword evidence="1" id="KW-0695">RNA-directed DNA polymerase</keyword>
<feature type="domain" description="Reverse transcriptase" evidence="2">
    <location>
        <begin position="1"/>
        <end position="187"/>
    </location>
</feature>
<keyword evidence="1" id="KW-0548">Nucleotidyltransferase</keyword>
<dbReference type="InterPro" id="IPR000477">
    <property type="entry name" value="RT_dom"/>
</dbReference>
<keyword evidence="4" id="KW-1185">Reference proteome</keyword>
<dbReference type="GO" id="GO:0042162">
    <property type="term" value="F:telomeric DNA binding"/>
    <property type="evidence" value="ECO:0007669"/>
    <property type="project" value="TreeGrafter"/>
</dbReference>
<name>A0AAE0YWN9_9GAST</name>
<dbReference type="PANTHER" id="PTHR12066:SF0">
    <property type="entry name" value="TELOMERASE REVERSE TRANSCRIPTASE"/>
    <property type="match status" value="1"/>
</dbReference>
<keyword evidence="1" id="KW-0808">Transferase</keyword>
<dbReference type="InterPro" id="IPR003545">
    <property type="entry name" value="Telomerase_RT"/>
</dbReference>
<comment type="catalytic activity">
    <reaction evidence="1">
        <text>DNA(n) + a 2'-deoxyribonucleoside 5'-triphosphate = DNA(n+1) + diphosphate</text>
        <dbReference type="Rhea" id="RHEA:22508"/>
        <dbReference type="Rhea" id="RHEA-COMP:17339"/>
        <dbReference type="Rhea" id="RHEA-COMP:17340"/>
        <dbReference type="ChEBI" id="CHEBI:33019"/>
        <dbReference type="ChEBI" id="CHEBI:61560"/>
        <dbReference type="ChEBI" id="CHEBI:173112"/>
        <dbReference type="EC" id="2.7.7.49"/>
    </reaction>
</comment>
<dbReference type="GO" id="GO:0000333">
    <property type="term" value="C:telomerase catalytic core complex"/>
    <property type="evidence" value="ECO:0007669"/>
    <property type="project" value="TreeGrafter"/>
</dbReference>
<dbReference type="Pfam" id="PF21399">
    <property type="entry name" value="TERT_C"/>
    <property type="match status" value="1"/>
</dbReference>
<gene>
    <name evidence="3" type="ORF">RRG08_006625</name>
</gene>
<evidence type="ECO:0000256" key="1">
    <source>
        <dbReference type="RuleBase" id="RU365061"/>
    </source>
</evidence>
<dbReference type="GO" id="GO:0070034">
    <property type="term" value="F:telomerase RNA binding"/>
    <property type="evidence" value="ECO:0007669"/>
    <property type="project" value="TreeGrafter"/>
</dbReference>
<dbReference type="Gene3D" id="1.10.357.90">
    <property type="match status" value="1"/>
</dbReference>
<comment type="caution">
    <text evidence="3">The sequence shown here is derived from an EMBL/GenBank/DDBJ whole genome shotgun (WGS) entry which is preliminary data.</text>
</comment>
<comment type="function">
    <text evidence="1">Telomerase is a ribonucleoprotein enzyme essential for the replication of chromosome termini in most eukaryotes. It elongates telomeres. It is a reverse transcriptase that adds simple sequence repeats to chromosome ends by copying a template sequence within the RNA component of the enzyme.</text>
</comment>
<dbReference type="PANTHER" id="PTHR12066">
    <property type="entry name" value="TELOMERASE REVERSE TRANSCRIPTASE"/>
    <property type="match status" value="1"/>
</dbReference>
<organism evidence="3 4">
    <name type="scientific">Elysia crispata</name>
    <name type="common">lettuce slug</name>
    <dbReference type="NCBI Taxonomy" id="231223"/>
    <lineage>
        <taxon>Eukaryota</taxon>
        <taxon>Metazoa</taxon>
        <taxon>Spiralia</taxon>
        <taxon>Lophotrochozoa</taxon>
        <taxon>Mollusca</taxon>
        <taxon>Gastropoda</taxon>
        <taxon>Heterobranchia</taxon>
        <taxon>Euthyneura</taxon>
        <taxon>Panpulmonata</taxon>
        <taxon>Sacoglossa</taxon>
        <taxon>Placobranchoidea</taxon>
        <taxon>Plakobranchidae</taxon>
        <taxon>Elysia</taxon>
    </lineage>
</organism>
<proteinExistence type="inferred from homology"/>
<keyword evidence="1" id="KW-0479">Metal-binding</keyword>
<dbReference type="Proteomes" id="UP001283361">
    <property type="component" value="Unassembled WGS sequence"/>
</dbReference>
<dbReference type="Gene3D" id="1.10.132.70">
    <property type="match status" value="1"/>
</dbReference>
<dbReference type="GO" id="GO:0007004">
    <property type="term" value="P:telomere maintenance via telomerase"/>
    <property type="evidence" value="ECO:0007669"/>
    <property type="project" value="TreeGrafter"/>
</dbReference>
<keyword evidence="1" id="KW-0158">Chromosome</keyword>
<accession>A0AAE0YWN9</accession>
<evidence type="ECO:0000313" key="3">
    <source>
        <dbReference type="EMBL" id="KAK3758046.1"/>
    </source>
</evidence>
<keyword evidence="1" id="KW-0460">Magnesium</keyword>
<evidence type="ECO:0000259" key="2">
    <source>
        <dbReference type="PROSITE" id="PS50878"/>
    </source>
</evidence>
<evidence type="ECO:0000313" key="4">
    <source>
        <dbReference type="Proteomes" id="UP001283361"/>
    </source>
</evidence>
<dbReference type="InterPro" id="IPR049139">
    <property type="entry name" value="TERT_C"/>
</dbReference>
<protein>
    <recommendedName>
        <fullName evidence="1">Telomerase reverse transcriptase</fullName>
        <ecNumber evidence="1">2.7.7.49</ecNumber>
    </recommendedName>
    <alternativeName>
        <fullName evidence="1">Telomerase catalytic subunit</fullName>
    </alternativeName>
</protein>
<keyword evidence="1" id="KW-0539">Nucleus</keyword>
<dbReference type="Gene3D" id="3.30.70.2630">
    <property type="match status" value="1"/>
</dbReference>
<dbReference type="PROSITE" id="PS50878">
    <property type="entry name" value="RT_POL"/>
    <property type="match status" value="1"/>
</dbReference>
<keyword evidence="1" id="KW-0779">Telomere</keyword>
<dbReference type="EC" id="2.7.7.49" evidence="1"/>
<reference evidence="3" key="1">
    <citation type="journal article" date="2023" name="G3 (Bethesda)">
        <title>A reference genome for the long-term kleptoplast-retaining sea slug Elysia crispata morphotype clarki.</title>
        <authorList>
            <person name="Eastman K.E."/>
            <person name="Pendleton A.L."/>
            <person name="Shaikh M.A."/>
            <person name="Suttiyut T."/>
            <person name="Ogas R."/>
            <person name="Tomko P."/>
            <person name="Gavelis G."/>
            <person name="Widhalm J.R."/>
            <person name="Wisecaver J.H."/>
        </authorList>
    </citation>
    <scope>NUCLEOTIDE SEQUENCE</scope>
    <source>
        <strain evidence="3">ECLA1</strain>
    </source>
</reference>
<comment type="similarity">
    <text evidence="1">Belongs to the reverse transcriptase family. Telomerase subfamily.</text>
</comment>
<dbReference type="AlphaFoldDB" id="A0AAE0YWN9"/>
<dbReference type="GO" id="GO:0046872">
    <property type="term" value="F:metal ion binding"/>
    <property type="evidence" value="ECO:0007669"/>
    <property type="project" value="UniProtKB-KW"/>
</dbReference>
<dbReference type="GO" id="GO:0003720">
    <property type="term" value="F:telomerase activity"/>
    <property type="evidence" value="ECO:0007669"/>
    <property type="project" value="InterPro"/>
</dbReference>